<dbReference type="CDD" id="cd11593">
    <property type="entry name" value="Agmatinase-like_2"/>
    <property type="match status" value="1"/>
</dbReference>
<dbReference type="InterPro" id="IPR023696">
    <property type="entry name" value="Ureohydrolase_dom_sf"/>
</dbReference>
<gene>
    <name evidence="6" type="ORF">UU69_C0025G0008</name>
</gene>
<evidence type="ECO:0000256" key="5">
    <source>
        <dbReference type="RuleBase" id="RU003684"/>
    </source>
</evidence>
<name>A0A0G0WII6_9BACT</name>
<accession>A0A0G0WII6</accession>
<dbReference type="GO" id="GO:0008783">
    <property type="term" value="F:agmatinase activity"/>
    <property type="evidence" value="ECO:0007669"/>
    <property type="project" value="TreeGrafter"/>
</dbReference>
<dbReference type="AlphaFoldDB" id="A0A0G0WII6"/>
<dbReference type="InterPro" id="IPR006035">
    <property type="entry name" value="Ureohydrolase"/>
</dbReference>
<evidence type="ECO:0000256" key="2">
    <source>
        <dbReference type="ARBA" id="ARBA00022723"/>
    </source>
</evidence>
<feature type="binding site" evidence="4">
    <location>
        <position position="216"/>
    </location>
    <ligand>
        <name>Mn(2+)</name>
        <dbReference type="ChEBI" id="CHEBI:29035"/>
        <label>1</label>
    </ligand>
</feature>
<organism evidence="6 7">
    <name type="scientific">Candidatus Magasanikbacteria bacterium GW2011_GWA2_41_55</name>
    <dbReference type="NCBI Taxonomy" id="1619038"/>
    <lineage>
        <taxon>Bacteria</taxon>
        <taxon>Candidatus Magasanikiibacteriota</taxon>
    </lineage>
</organism>
<feature type="binding site" evidence="4">
    <location>
        <position position="139"/>
    </location>
    <ligand>
        <name>Mn(2+)</name>
        <dbReference type="ChEBI" id="CHEBI:29035"/>
        <label>1</label>
    </ligand>
</feature>
<feature type="binding site" evidence="4">
    <location>
        <position position="218"/>
    </location>
    <ligand>
        <name>Mn(2+)</name>
        <dbReference type="ChEBI" id="CHEBI:29035"/>
        <label>1</label>
    </ligand>
</feature>
<dbReference type="InterPro" id="IPR005925">
    <property type="entry name" value="Agmatinase-rel"/>
</dbReference>
<dbReference type="PROSITE" id="PS51409">
    <property type="entry name" value="ARGINASE_2"/>
    <property type="match status" value="1"/>
</dbReference>
<dbReference type="PIRSF" id="PIRSF036979">
    <property type="entry name" value="Arginase"/>
    <property type="match status" value="1"/>
</dbReference>
<reference evidence="6 7" key="1">
    <citation type="journal article" date="2015" name="Nature">
        <title>rRNA introns, odd ribosomes, and small enigmatic genomes across a large radiation of phyla.</title>
        <authorList>
            <person name="Brown C.T."/>
            <person name="Hug L.A."/>
            <person name="Thomas B.C."/>
            <person name="Sharon I."/>
            <person name="Castelle C.J."/>
            <person name="Singh A."/>
            <person name="Wilkins M.J."/>
            <person name="Williams K.H."/>
            <person name="Banfield J.F."/>
        </authorList>
    </citation>
    <scope>NUCLEOTIDE SEQUENCE [LARGE SCALE GENOMIC DNA]</scope>
</reference>
<dbReference type="GO" id="GO:0033389">
    <property type="term" value="P:putrescine biosynthetic process from arginine, via agmatine"/>
    <property type="evidence" value="ECO:0007669"/>
    <property type="project" value="TreeGrafter"/>
</dbReference>
<dbReference type="PROSITE" id="PS01053">
    <property type="entry name" value="ARGINASE_1"/>
    <property type="match status" value="1"/>
</dbReference>
<feature type="binding site" evidence="4">
    <location>
        <position position="137"/>
    </location>
    <ligand>
        <name>Mn(2+)</name>
        <dbReference type="ChEBI" id="CHEBI:29035"/>
        <label>1</label>
    </ligand>
</feature>
<comment type="cofactor">
    <cofactor evidence="4">
        <name>Mn(2+)</name>
        <dbReference type="ChEBI" id="CHEBI:29035"/>
    </cofactor>
    <text evidence="4">Binds 2 manganese ions per subunit.</text>
</comment>
<dbReference type="InterPro" id="IPR020855">
    <property type="entry name" value="Ureohydrolase_Mn_BS"/>
</dbReference>
<evidence type="ECO:0000256" key="4">
    <source>
        <dbReference type="PIRSR" id="PIRSR036979-1"/>
    </source>
</evidence>
<evidence type="ECO:0000256" key="3">
    <source>
        <dbReference type="ARBA" id="ARBA00022801"/>
    </source>
</evidence>
<dbReference type="SUPFAM" id="SSF52768">
    <property type="entry name" value="Arginase/deacetylase"/>
    <property type="match status" value="1"/>
</dbReference>
<evidence type="ECO:0000313" key="7">
    <source>
        <dbReference type="Proteomes" id="UP000034299"/>
    </source>
</evidence>
<evidence type="ECO:0000256" key="1">
    <source>
        <dbReference type="ARBA" id="ARBA00009227"/>
    </source>
</evidence>
<dbReference type="PATRIC" id="fig|1619038.3.peg.454"/>
<comment type="similarity">
    <text evidence="1">Belongs to the arginase family. Agmatinase subfamily.</text>
</comment>
<dbReference type="Gene3D" id="3.40.800.10">
    <property type="entry name" value="Ureohydrolase domain"/>
    <property type="match status" value="1"/>
</dbReference>
<feature type="binding site" evidence="4">
    <location>
        <position position="141"/>
    </location>
    <ligand>
        <name>Mn(2+)</name>
        <dbReference type="ChEBI" id="CHEBI:29035"/>
        <label>1</label>
    </ligand>
</feature>
<sequence>MPYQRRVTPNNFGGLTGQSFENAKAVILQVPYEGTVSYGSGTSNGPQAIIQSSRFMESYDIELDAEIYKKPGIFTLEPMAVRDLQPEDMTLQVEKEYTKLVAANKFVVMIGGEHSISYAADRPLREKYPDLSILQWDAHADLRDSFEGTKFSHGCAMRRFYDNAKRIVQVGIRSFSVEEAEYIKKNNLRGNIFTPAEFDVEKIIERLSPNVYITVDLDGFDPSILPATGTPEPGGLYWPDFLKLMRAVFAKRNVVGCDVVELAPIAGQPASDFLSALAVYKMIGYKFCQ</sequence>
<keyword evidence="4" id="KW-0464">Manganese</keyword>
<protein>
    <submittedName>
        <fullName evidence="6">Agmatinase</fullName>
    </submittedName>
</protein>
<dbReference type="PANTHER" id="PTHR11358">
    <property type="entry name" value="ARGINASE/AGMATINASE"/>
    <property type="match status" value="1"/>
</dbReference>
<keyword evidence="2 4" id="KW-0479">Metal-binding</keyword>
<feature type="binding site" evidence="4">
    <location>
        <position position="114"/>
    </location>
    <ligand>
        <name>Mn(2+)</name>
        <dbReference type="ChEBI" id="CHEBI:29035"/>
        <label>1</label>
    </ligand>
</feature>
<dbReference type="NCBIfam" id="TIGR01230">
    <property type="entry name" value="agmatinase"/>
    <property type="match status" value="1"/>
</dbReference>
<dbReference type="GO" id="GO:0046872">
    <property type="term" value="F:metal ion binding"/>
    <property type="evidence" value="ECO:0007669"/>
    <property type="project" value="UniProtKB-KW"/>
</dbReference>
<dbReference type="EMBL" id="LCBP01000025">
    <property type="protein sequence ID" value="KKS12724.1"/>
    <property type="molecule type" value="Genomic_DNA"/>
</dbReference>
<dbReference type="Pfam" id="PF00491">
    <property type="entry name" value="Arginase"/>
    <property type="match status" value="1"/>
</dbReference>
<dbReference type="PANTHER" id="PTHR11358:SF26">
    <property type="entry name" value="GUANIDINO ACID HYDROLASE, MITOCHONDRIAL"/>
    <property type="match status" value="1"/>
</dbReference>
<proteinExistence type="inferred from homology"/>
<dbReference type="Proteomes" id="UP000034299">
    <property type="component" value="Unassembled WGS sequence"/>
</dbReference>
<evidence type="ECO:0000313" key="6">
    <source>
        <dbReference type="EMBL" id="KKS12724.1"/>
    </source>
</evidence>
<keyword evidence="3 5" id="KW-0378">Hydrolase</keyword>
<comment type="caution">
    <text evidence="6">The sequence shown here is derived from an EMBL/GenBank/DDBJ whole genome shotgun (WGS) entry which is preliminary data.</text>
</comment>